<evidence type="ECO:0000313" key="2">
    <source>
        <dbReference type="EMBL" id="KAG8550349.1"/>
    </source>
</evidence>
<sequence>MCVTTVTTHSRNPNLHLVVTLSLGFALLCVCIVGCCMKFQWMGVKNGLWWSSRRGVFDNEKSPGDVNLPDSIYENIEGKESKDILSI</sequence>
<proteinExistence type="predicted"/>
<evidence type="ECO:0000313" key="3">
    <source>
        <dbReference type="Proteomes" id="UP000824782"/>
    </source>
</evidence>
<organism evidence="2 3">
    <name type="scientific">Engystomops pustulosus</name>
    <name type="common">Tungara frog</name>
    <name type="synonym">Physalaemus pustulosus</name>
    <dbReference type="NCBI Taxonomy" id="76066"/>
    <lineage>
        <taxon>Eukaryota</taxon>
        <taxon>Metazoa</taxon>
        <taxon>Chordata</taxon>
        <taxon>Craniata</taxon>
        <taxon>Vertebrata</taxon>
        <taxon>Euteleostomi</taxon>
        <taxon>Amphibia</taxon>
        <taxon>Batrachia</taxon>
        <taxon>Anura</taxon>
        <taxon>Neobatrachia</taxon>
        <taxon>Hyloidea</taxon>
        <taxon>Leptodactylidae</taxon>
        <taxon>Leiuperinae</taxon>
        <taxon>Engystomops</taxon>
    </lineage>
</organism>
<dbReference type="AlphaFoldDB" id="A0AAV6ZS80"/>
<reference evidence="2" key="1">
    <citation type="thesis" date="2020" institute="ProQuest LLC" country="789 East Eisenhower Parkway, Ann Arbor, MI, USA">
        <title>Comparative Genomics and Chromosome Evolution.</title>
        <authorList>
            <person name="Mudd A.B."/>
        </authorList>
    </citation>
    <scope>NUCLEOTIDE SEQUENCE</scope>
    <source>
        <strain evidence="2">237g6f4</strain>
        <tissue evidence="2">Blood</tissue>
    </source>
</reference>
<gene>
    <name evidence="2" type="ORF">GDO81_026443</name>
</gene>
<dbReference type="EMBL" id="WNYA01000060">
    <property type="protein sequence ID" value="KAG8550349.1"/>
    <property type="molecule type" value="Genomic_DNA"/>
</dbReference>
<keyword evidence="1" id="KW-0472">Membrane</keyword>
<feature type="transmembrane region" description="Helical" evidence="1">
    <location>
        <begin position="15"/>
        <end position="36"/>
    </location>
</feature>
<protein>
    <submittedName>
        <fullName evidence="2">Uncharacterized protein</fullName>
    </submittedName>
</protein>
<name>A0AAV6ZS80_ENGPU</name>
<accession>A0AAV6ZS80</accession>
<dbReference type="Proteomes" id="UP000824782">
    <property type="component" value="Unassembled WGS sequence"/>
</dbReference>
<keyword evidence="1" id="KW-1133">Transmembrane helix</keyword>
<comment type="caution">
    <text evidence="2">The sequence shown here is derived from an EMBL/GenBank/DDBJ whole genome shotgun (WGS) entry which is preliminary data.</text>
</comment>
<keyword evidence="1" id="KW-0812">Transmembrane</keyword>
<keyword evidence="3" id="KW-1185">Reference proteome</keyword>
<evidence type="ECO:0000256" key="1">
    <source>
        <dbReference type="SAM" id="Phobius"/>
    </source>
</evidence>